<evidence type="ECO:0000313" key="1">
    <source>
        <dbReference type="EMBL" id="RSZ28793.1"/>
    </source>
</evidence>
<name>A0ABX9ZX27_9BURK</name>
<comment type="caution">
    <text evidence="1">The sequence shown here is derived from an EMBL/GenBank/DDBJ whole genome shotgun (WGS) entry which is preliminary data.</text>
</comment>
<reference evidence="1 2" key="1">
    <citation type="submission" date="2018-12" db="EMBL/GenBank/DDBJ databases">
        <title>The genome sequences of strain 502.</title>
        <authorList>
            <person name="Gao J."/>
            <person name="Sun J."/>
        </authorList>
    </citation>
    <scope>NUCLEOTIDE SEQUENCE [LARGE SCALE GENOMIC DNA]</scope>
    <source>
        <strain evidence="1 2">502</strain>
    </source>
</reference>
<proteinExistence type="predicted"/>
<accession>A0ABX9ZX27</accession>
<organism evidence="1 2">
    <name type="scientific">Variovorax beijingensis</name>
    <dbReference type="NCBI Taxonomy" id="2496117"/>
    <lineage>
        <taxon>Bacteria</taxon>
        <taxon>Pseudomonadati</taxon>
        <taxon>Pseudomonadota</taxon>
        <taxon>Betaproteobacteria</taxon>
        <taxon>Burkholderiales</taxon>
        <taxon>Comamonadaceae</taxon>
        <taxon>Variovorax</taxon>
    </lineage>
</organism>
<evidence type="ECO:0000313" key="2">
    <source>
        <dbReference type="Proteomes" id="UP000271137"/>
    </source>
</evidence>
<protein>
    <submittedName>
        <fullName evidence="1">Uncharacterized protein</fullName>
    </submittedName>
</protein>
<sequence length="63" mass="7358">MLNRHDGEYVVIKDTLTVHFSPTYEDALNWAYNTFGLDHFFVKKVAEDQDVAHFTRDLGPCRI</sequence>
<keyword evidence="2" id="KW-1185">Reference proteome</keyword>
<dbReference type="EMBL" id="RXFQ01000033">
    <property type="protein sequence ID" value="RSZ28793.1"/>
    <property type="molecule type" value="Genomic_DNA"/>
</dbReference>
<gene>
    <name evidence="1" type="ORF">EJO66_31090</name>
</gene>
<dbReference type="Proteomes" id="UP000271137">
    <property type="component" value="Unassembled WGS sequence"/>
</dbReference>